<keyword evidence="2" id="KW-1185">Reference proteome</keyword>
<organism evidence="1 2">
    <name type="scientific">Kushneria phosphatilytica</name>
    <dbReference type="NCBI Taxonomy" id="657387"/>
    <lineage>
        <taxon>Bacteria</taxon>
        <taxon>Pseudomonadati</taxon>
        <taxon>Pseudomonadota</taxon>
        <taxon>Gammaproteobacteria</taxon>
        <taxon>Oceanospirillales</taxon>
        <taxon>Halomonadaceae</taxon>
        <taxon>Kushneria</taxon>
    </lineage>
</organism>
<proteinExistence type="predicted"/>
<protein>
    <submittedName>
        <fullName evidence="1">Uncharacterized protein</fullName>
    </submittedName>
</protein>
<gene>
    <name evidence="1" type="ORF">FY550_14645</name>
</gene>
<sequence length="159" mass="18361">MATLESVQSALNIANTLMELCKTGSPAARVAELREALLDVKDKSLDLQQERQALEHKVMELEDQLREYERFDLEQADYEDHAFPSGAWVVIEKPIAQRMRSAGDSVLQPKYFCQACFERRKRSILQPEAKSQPRKVFMCHLCNLSIPYDQPPRMTVEIY</sequence>
<dbReference type="EMBL" id="CP043420">
    <property type="protein sequence ID" value="QEL12252.1"/>
    <property type="molecule type" value="Genomic_DNA"/>
</dbReference>
<dbReference type="STRING" id="657387.BH688_07585"/>
<dbReference type="KEGG" id="kuy:FY550_14645"/>
<evidence type="ECO:0000313" key="1">
    <source>
        <dbReference type="EMBL" id="QEL12252.1"/>
    </source>
</evidence>
<reference evidence="1 2" key="1">
    <citation type="submission" date="2019-08" db="EMBL/GenBank/DDBJ databases">
        <title>Complete genome sequence of Kushneria sp. YCWA18, a halophilic phosphate-solubilizing bacterium isolated from Daqiao saltern in China.</title>
        <authorList>
            <person name="Du G.-X."/>
            <person name="Qu L.-Y."/>
        </authorList>
    </citation>
    <scope>NUCLEOTIDE SEQUENCE [LARGE SCALE GENOMIC DNA]</scope>
    <source>
        <strain evidence="1 2">YCWA18</strain>
    </source>
</reference>
<name>A0A1S1NQW1_9GAMM</name>
<evidence type="ECO:0000313" key="2">
    <source>
        <dbReference type="Proteomes" id="UP000322553"/>
    </source>
</evidence>
<dbReference type="OrthoDB" id="6899722at2"/>
<dbReference type="RefSeq" id="WP_070978049.1">
    <property type="nucleotide sequence ID" value="NZ_CP043420.1"/>
</dbReference>
<dbReference type="AlphaFoldDB" id="A0A1S1NQW1"/>
<dbReference type="Proteomes" id="UP000322553">
    <property type="component" value="Chromosome"/>
</dbReference>
<accession>A0A1S1NQW1</accession>